<name>A0ABT7I677_9GAMM</name>
<dbReference type="RefSeq" id="WP_285387825.1">
    <property type="nucleotide sequence ID" value="NZ_JASSVS010000001.1"/>
</dbReference>
<reference evidence="1 2" key="1">
    <citation type="submission" date="2023-06" db="EMBL/GenBank/DDBJ databases">
        <title>Marinobacter azerbaijanicus a moderately halophilic, isolated from Urmia Lake in Azerbaijan region of Iran.</title>
        <authorList>
            <person name="Sanchez-Porro C."/>
            <person name="Aghdam E.M."/>
            <person name="Saheb S.M."/>
            <person name="Tarhriz V."/>
            <person name="Kazemi E."/>
            <person name="Ammozegar M.A."/>
            <person name="Ventosa A."/>
            <person name="Hejazi M.S."/>
        </authorList>
    </citation>
    <scope>NUCLEOTIDE SEQUENCE [LARGE SCALE GENOMIC DNA]</scope>
    <source>
        <strain evidence="1 2">TBZ242</strain>
    </source>
</reference>
<protein>
    <submittedName>
        <fullName evidence="1">Uncharacterized protein</fullName>
    </submittedName>
</protein>
<accession>A0ABT7I677</accession>
<comment type="caution">
    <text evidence="1">The sequence shown here is derived from an EMBL/GenBank/DDBJ whole genome shotgun (WGS) entry which is preliminary data.</text>
</comment>
<dbReference type="Proteomes" id="UP001227964">
    <property type="component" value="Unassembled WGS sequence"/>
</dbReference>
<proteinExistence type="predicted"/>
<evidence type="ECO:0000313" key="2">
    <source>
        <dbReference type="Proteomes" id="UP001227964"/>
    </source>
</evidence>
<sequence>MQKDDTTPRDYTFNAAEVLEHRQLLMDIELLLNPFQDGLYNEHDSCQTQIVGAALAKEARSKLMDVCEWMEWMEIKAEKMGVHNEH</sequence>
<evidence type="ECO:0000313" key="1">
    <source>
        <dbReference type="EMBL" id="MDL0429589.1"/>
    </source>
</evidence>
<dbReference type="EMBL" id="JASSVS010000001">
    <property type="protein sequence ID" value="MDL0429589.1"/>
    <property type="molecule type" value="Genomic_DNA"/>
</dbReference>
<organism evidence="1 2">
    <name type="scientific">Marinobacter azerbaijanicus</name>
    <dbReference type="NCBI Taxonomy" id="3050455"/>
    <lineage>
        <taxon>Bacteria</taxon>
        <taxon>Pseudomonadati</taxon>
        <taxon>Pseudomonadota</taxon>
        <taxon>Gammaproteobacteria</taxon>
        <taxon>Pseudomonadales</taxon>
        <taxon>Marinobacteraceae</taxon>
        <taxon>Marinobacter</taxon>
    </lineage>
</organism>
<gene>
    <name evidence="1" type="ORF">QPM17_00490</name>
</gene>
<keyword evidence="2" id="KW-1185">Reference proteome</keyword>